<dbReference type="AlphaFoldDB" id="A0A2I0VKM7"/>
<feature type="transmembrane region" description="Helical" evidence="1">
    <location>
        <begin position="6"/>
        <end position="24"/>
    </location>
</feature>
<accession>A0A2I0VKM7</accession>
<keyword evidence="1" id="KW-1133">Transmembrane helix</keyword>
<keyword evidence="1" id="KW-0812">Transmembrane</keyword>
<evidence type="ECO:0000256" key="1">
    <source>
        <dbReference type="SAM" id="Phobius"/>
    </source>
</evidence>
<keyword evidence="1" id="KW-0472">Membrane</keyword>
<evidence type="ECO:0000313" key="4">
    <source>
        <dbReference type="Proteomes" id="UP000233837"/>
    </source>
</evidence>
<name>A0A2I0VKM7_9ASPA</name>
<proteinExistence type="predicted"/>
<protein>
    <recommendedName>
        <fullName evidence="2">DUF4283 domain-containing protein</fullName>
    </recommendedName>
</protein>
<reference evidence="3 4" key="2">
    <citation type="journal article" date="2017" name="Nature">
        <title>The Apostasia genome and the evolution of orchids.</title>
        <authorList>
            <person name="Zhang G.Q."/>
            <person name="Liu K.W."/>
            <person name="Li Z."/>
            <person name="Lohaus R."/>
            <person name="Hsiao Y.Y."/>
            <person name="Niu S.C."/>
            <person name="Wang J.Y."/>
            <person name="Lin Y.C."/>
            <person name="Xu Q."/>
            <person name="Chen L.J."/>
            <person name="Yoshida K."/>
            <person name="Fujiwara S."/>
            <person name="Wang Z.W."/>
            <person name="Zhang Y.Q."/>
            <person name="Mitsuda N."/>
            <person name="Wang M."/>
            <person name="Liu G.H."/>
            <person name="Pecoraro L."/>
            <person name="Huang H.X."/>
            <person name="Xiao X.J."/>
            <person name="Lin M."/>
            <person name="Wu X.Y."/>
            <person name="Wu W.L."/>
            <person name="Chen Y.Y."/>
            <person name="Chang S.B."/>
            <person name="Sakamoto S."/>
            <person name="Ohme-Takagi M."/>
            <person name="Yagi M."/>
            <person name="Zeng S.J."/>
            <person name="Shen C.Y."/>
            <person name="Yeh C.M."/>
            <person name="Luo Y.B."/>
            <person name="Tsai W.C."/>
            <person name="Van de Peer Y."/>
            <person name="Liu Z.J."/>
        </authorList>
    </citation>
    <scope>NUCLEOTIDE SEQUENCE [LARGE SCALE GENOMIC DNA]</scope>
    <source>
        <tissue evidence="3">The whole plant</tissue>
    </source>
</reference>
<sequence length="161" mass="19122">MFDDFMVSMLAAPFVLTLIGKFLLKRPNLDIIRNFFLNLKLLGSFHIGLLDPRHVAIQLNNDLDYSHIFSRRAYYIQACQMRILKWTPNFDVREESPIVLVWVSFPNLRLHFLIHKFFLVWLLFLGGHYKPIRLRLLCLVPLWRGFWWSSISLKSTQLKCG</sequence>
<dbReference type="PANTHER" id="PTHR31286">
    <property type="entry name" value="GLYCINE-RICH CELL WALL STRUCTURAL PROTEIN 1.8-LIKE"/>
    <property type="match status" value="1"/>
</dbReference>
<dbReference type="Pfam" id="PF14111">
    <property type="entry name" value="DUF4283"/>
    <property type="match status" value="1"/>
</dbReference>
<keyword evidence="4" id="KW-1185">Reference proteome</keyword>
<dbReference type="PANTHER" id="PTHR31286:SF179">
    <property type="entry name" value="RNASE H TYPE-1 DOMAIN-CONTAINING PROTEIN"/>
    <property type="match status" value="1"/>
</dbReference>
<dbReference type="InterPro" id="IPR040256">
    <property type="entry name" value="At4g02000-like"/>
</dbReference>
<dbReference type="InterPro" id="IPR025558">
    <property type="entry name" value="DUF4283"/>
</dbReference>
<dbReference type="EMBL" id="KZ503453">
    <property type="protein sequence ID" value="PKU63969.1"/>
    <property type="molecule type" value="Genomic_DNA"/>
</dbReference>
<feature type="domain" description="DUF4283" evidence="2">
    <location>
        <begin position="14"/>
        <end position="92"/>
    </location>
</feature>
<gene>
    <name evidence="3" type="ORF">MA16_Dca012555</name>
</gene>
<reference evidence="3 4" key="1">
    <citation type="journal article" date="2016" name="Sci. Rep.">
        <title>The Dendrobium catenatum Lindl. genome sequence provides insights into polysaccharide synthase, floral development and adaptive evolution.</title>
        <authorList>
            <person name="Zhang G.Q."/>
            <person name="Xu Q."/>
            <person name="Bian C."/>
            <person name="Tsai W.C."/>
            <person name="Yeh C.M."/>
            <person name="Liu K.W."/>
            <person name="Yoshida K."/>
            <person name="Zhang L.S."/>
            <person name="Chang S.B."/>
            <person name="Chen F."/>
            <person name="Shi Y."/>
            <person name="Su Y.Y."/>
            <person name="Zhang Y.Q."/>
            <person name="Chen L.J."/>
            <person name="Yin Y."/>
            <person name="Lin M."/>
            <person name="Huang H."/>
            <person name="Deng H."/>
            <person name="Wang Z.W."/>
            <person name="Zhu S.L."/>
            <person name="Zhao X."/>
            <person name="Deng C."/>
            <person name="Niu S.C."/>
            <person name="Huang J."/>
            <person name="Wang M."/>
            <person name="Liu G.H."/>
            <person name="Yang H.J."/>
            <person name="Xiao X.J."/>
            <person name="Hsiao Y.Y."/>
            <person name="Wu W.L."/>
            <person name="Chen Y.Y."/>
            <person name="Mitsuda N."/>
            <person name="Ohme-Takagi M."/>
            <person name="Luo Y.B."/>
            <person name="Van de Peer Y."/>
            <person name="Liu Z.J."/>
        </authorList>
    </citation>
    <scope>NUCLEOTIDE SEQUENCE [LARGE SCALE GENOMIC DNA]</scope>
    <source>
        <tissue evidence="3">The whole plant</tissue>
    </source>
</reference>
<evidence type="ECO:0000259" key="2">
    <source>
        <dbReference type="Pfam" id="PF14111"/>
    </source>
</evidence>
<organism evidence="3 4">
    <name type="scientific">Dendrobium catenatum</name>
    <dbReference type="NCBI Taxonomy" id="906689"/>
    <lineage>
        <taxon>Eukaryota</taxon>
        <taxon>Viridiplantae</taxon>
        <taxon>Streptophyta</taxon>
        <taxon>Embryophyta</taxon>
        <taxon>Tracheophyta</taxon>
        <taxon>Spermatophyta</taxon>
        <taxon>Magnoliopsida</taxon>
        <taxon>Liliopsida</taxon>
        <taxon>Asparagales</taxon>
        <taxon>Orchidaceae</taxon>
        <taxon>Epidendroideae</taxon>
        <taxon>Malaxideae</taxon>
        <taxon>Dendrobiinae</taxon>
        <taxon>Dendrobium</taxon>
    </lineage>
</organism>
<evidence type="ECO:0000313" key="3">
    <source>
        <dbReference type="EMBL" id="PKU63969.1"/>
    </source>
</evidence>
<dbReference type="Proteomes" id="UP000233837">
    <property type="component" value="Unassembled WGS sequence"/>
</dbReference>